<gene>
    <name evidence="1" type="ORF">IWW38_003761</name>
</gene>
<accession>A0ACC1M0J9</accession>
<comment type="caution">
    <text evidence="1">The sequence shown here is derived from an EMBL/GenBank/DDBJ whole genome shotgun (WGS) entry which is preliminary data.</text>
</comment>
<sequence length="589" mass="60210">MALGNDRPRDEPAKSKSRTLTSLGQSLRRGLTTKRSNRGPAGSQQQSTDAATADSECSTDRSAAPAASSLTGSAETATTTGTVNGSSSSTATLNTSSFAKASAYTPSPLSRGTAASQPGAVGGYSSVSSSSTVSSSLGLGGSDSLYGNAGRSHRIASASGASSVVIGVTNAATGAFRKTLYGSMGLTSLPKSGMNNSSPALALAPSKSVASPAVAAASNNSGTGNTHDGPSHSGRKGPPPVEHLGGHGAAAASAPIRDYSFAIAGNSGSNAAAPAAAYNAQSARSSAGASITAVKEGYLSKKTDINPSTSLASALSRGWKVYRVVLKGAKIFFYKPPSESELRAMFPEEIAAATNETAGGYFRASMSTAAHNDESNAVNCSGVGVNNGTGFPMAPGEMEAGSRAIIFEPGVHDGEITVPLCERYLFGECFTEVDLRSLKFKRYVCVLIFDDTIVALKRRWVRQGLASSFFGAVSNKMRFGKGSSRGKSQQLTDNSSLVSAELGIQGKGYFTKWKYHSSYPLTNVEAIEAASSRFSVSHAPGVLGHLARESQAGSGRVSLYSIGNSSVSSVMTRTSTVSKDYSGALSSGL</sequence>
<dbReference type="Proteomes" id="UP001139981">
    <property type="component" value="Unassembled WGS sequence"/>
</dbReference>
<dbReference type="EMBL" id="JANBVB010001090">
    <property type="protein sequence ID" value="KAJ2891114.1"/>
    <property type="molecule type" value="Genomic_DNA"/>
</dbReference>
<name>A0ACC1M0J9_9FUNG</name>
<evidence type="ECO:0000313" key="2">
    <source>
        <dbReference type="Proteomes" id="UP001139981"/>
    </source>
</evidence>
<reference evidence="1" key="1">
    <citation type="submission" date="2022-07" db="EMBL/GenBank/DDBJ databases">
        <title>Phylogenomic reconstructions and comparative analyses of Kickxellomycotina fungi.</title>
        <authorList>
            <person name="Reynolds N.K."/>
            <person name="Stajich J.E."/>
            <person name="Barry K."/>
            <person name="Grigoriev I.V."/>
            <person name="Crous P."/>
            <person name="Smith M.E."/>
        </authorList>
    </citation>
    <scope>NUCLEOTIDE SEQUENCE</scope>
    <source>
        <strain evidence="1">CBS 190363</strain>
    </source>
</reference>
<feature type="non-terminal residue" evidence="1">
    <location>
        <position position="589"/>
    </location>
</feature>
<organism evidence="1 2">
    <name type="scientific">Coemansia aciculifera</name>
    <dbReference type="NCBI Taxonomy" id="417176"/>
    <lineage>
        <taxon>Eukaryota</taxon>
        <taxon>Fungi</taxon>
        <taxon>Fungi incertae sedis</taxon>
        <taxon>Zoopagomycota</taxon>
        <taxon>Kickxellomycotina</taxon>
        <taxon>Kickxellomycetes</taxon>
        <taxon>Kickxellales</taxon>
        <taxon>Kickxellaceae</taxon>
        <taxon>Coemansia</taxon>
    </lineage>
</organism>
<proteinExistence type="predicted"/>
<keyword evidence="2" id="KW-1185">Reference proteome</keyword>
<evidence type="ECO:0000313" key="1">
    <source>
        <dbReference type="EMBL" id="KAJ2891114.1"/>
    </source>
</evidence>
<protein>
    <submittedName>
        <fullName evidence="1">Uncharacterized protein</fullName>
    </submittedName>
</protein>